<keyword evidence="3" id="KW-0418">Kinase</keyword>
<dbReference type="Pfam" id="PF00781">
    <property type="entry name" value="DAGK_cat"/>
    <property type="match status" value="1"/>
</dbReference>
<keyword evidence="3" id="KW-0808">Transferase</keyword>
<dbReference type="EMBL" id="JADMCD010000003">
    <property type="protein sequence ID" value="MBF8640681.1"/>
    <property type="molecule type" value="Genomic_DNA"/>
</dbReference>
<reference evidence="3 4" key="1">
    <citation type="submission" date="2020-10" db="EMBL/GenBank/DDBJ databases">
        <title>Genome sequences of Pseudomonas isolates.</title>
        <authorList>
            <person name="Wessels L."/>
            <person name="Reich F."/>
            <person name="Hammerl J."/>
        </authorList>
    </citation>
    <scope>NUCLEOTIDE SEQUENCE [LARGE SCALE GENOMIC DNA]</scope>
    <source>
        <strain evidence="3 4">20-MO00624-0</strain>
    </source>
</reference>
<dbReference type="PROSITE" id="PS50146">
    <property type="entry name" value="DAGK"/>
    <property type="match status" value="1"/>
</dbReference>
<keyword evidence="4" id="KW-1185">Reference proteome</keyword>
<dbReference type="InterPro" id="IPR016064">
    <property type="entry name" value="NAD/diacylglycerol_kinase_sf"/>
</dbReference>
<keyword evidence="1" id="KW-0963">Cytoplasm</keyword>
<dbReference type="GO" id="GO:0016301">
    <property type="term" value="F:kinase activity"/>
    <property type="evidence" value="ECO:0007669"/>
    <property type="project" value="UniProtKB-KW"/>
</dbReference>
<evidence type="ECO:0000313" key="3">
    <source>
        <dbReference type="EMBL" id="MBF8640681.1"/>
    </source>
</evidence>
<proteinExistence type="predicted"/>
<dbReference type="InterPro" id="IPR017438">
    <property type="entry name" value="ATP-NAD_kinase_N"/>
</dbReference>
<feature type="domain" description="DAGKc" evidence="2">
    <location>
        <begin position="7"/>
        <end position="144"/>
    </location>
</feature>
<organism evidence="3 4">
    <name type="scientific">Pseudomonas luteola</name>
    <dbReference type="NCBI Taxonomy" id="47886"/>
    <lineage>
        <taxon>Bacteria</taxon>
        <taxon>Pseudomonadati</taxon>
        <taxon>Pseudomonadota</taxon>
        <taxon>Gammaproteobacteria</taxon>
        <taxon>Pseudomonadales</taxon>
        <taxon>Pseudomonadaceae</taxon>
        <taxon>Pseudomonas</taxon>
    </lineage>
</organism>
<comment type="caution">
    <text evidence="3">The sequence shown here is derived from an EMBL/GenBank/DDBJ whole genome shotgun (WGS) entry which is preliminary data.</text>
</comment>
<name>A0ABS0FK08_PSELU</name>
<gene>
    <name evidence="3" type="ORF">IRZ65_08300</name>
</gene>
<dbReference type="SUPFAM" id="SSF111331">
    <property type="entry name" value="NAD kinase/diacylglycerol kinase-like"/>
    <property type="match status" value="1"/>
</dbReference>
<dbReference type="InterPro" id="IPR001206">
    <property type="entry name" value="Diacylglycerol_kinase_cat_dom"/>
</dbReference>
<accession>A0ABS0FK08</accession>
<protein>
    <submittedName>
        <fullName evidence="3">Acylglycerol kinase family protein</fullName>
    </submittedName>
</protein>
<sequence>MPEYELPVPKRIGILMNPLSGRVRRRLQPLRASIATLPGVMLHEASEPADITRALLQWQGTSPELVVVIGGDGTLQAVLTALLQTSSTPLPALLVIAGGTTNMSAADLGTRAKPEAVLKALRAWLEGQGAAPRQVERAAIKVEGNETSGPQYGMFFGTGAILSGVRYFHQHVRPTGVRGALGPALAFIRMLLSLLRSKPHPLLPATPASLRTDTHDWSSSWLLVLASTLDNLLIGCRPYWGTEAAPMHFTAVEHQPRRLIRVLPFLLCGRGKSVAHERDGYISRNLSTLSLEGSSHFLLDGEQFEATCPIRLSTTAPLRFLTY</sequence>
<evidence type="ECO:0000259" key="2">
    <source>
        <dbReference type="PROSITE" id="PS50146"/>
    </source>
</evidence>
<evidence type="ECO:0000256" key="1">
    <source>
        <dbReference type="ARBA" id="ARBA00022490"/>
    </source>
</evidence>
<evidence type="ECO:0000313" key="4">
    <source>
        <dbReference type="Proteomes" id="UP000626180"/>
    </source>
</evidence>
<dbReference type="Gene3D" id="3.40.50.10330">
    <property type="entry name" value="Probable inorganic polyphosphate/atp-NAD kinase, domain 1"/>
    <property type="match status" value="1"/>
</dbReference>
<dbReference type="Proteomes" id="UP000626180">
    <property type="component" value="Unassembled WGS sequence"/>
</dbReference>